<evidence type="ECO:0000259" key="5">
    <source>
        <dbReference type="PROSITE" id="PS51006"/>
    </source>
</evidence>
<gene>
    <name evidence="7" type="ORF">E1742_25320</name>
    <name evidence="6" type="ORF">GCM10007388_20620</name>
</gene>
<reference evidence="7 8" key="2">
    <citation type="submission" date="2019-03" db="EMBL/GenBank/DDBJ databases">
        <title>Draft Genome Sequences of Six Type Strains of the Genus Massilia.</title>
        <authorList>
            <person name="Miess H."/>
            <person name="Frediansyhah A."/>
            <person name="Gross H."/>
        </authorList>
    </citation>
    <scope>NUCLEOTIDE SEQUENCE [LARGE SCALE GENOMIC DNA]</scope>
    <source>
        <strain evidence="7 8">DSM 17505</strain>
    </source>
</reference>
<evidence type="ECO:0000313" key="6">
    <source>
        <dbReference type="EMBL" id="GGY87183.1"/>
    </source>
</evidence>
<dbReference type="PANTHER" id="PTHR43317:SF1">
    <property type="entry name" value="THERMOSPERMINE SYNTHASE ACAULIS5"/>
    <property type="match status" value="1"/>
</dbReference>
<dbReference type="EMBL" id="CP038026">
    <property type="protein sequence ID" value="QBQ39088.1"/>
    <property type="molecule type" value="Genomic_DNA"/>
</dbReference>
<dbReference type="EMBL" id="BMWW01000003">
    <property type="protein sequence ID" value="GGY87183.1"/>
    <property type="molecule type" value="Genomic_DNA"/>
</dbReference>
<evidence type="ECO:0000256" key="3">
    <source>
        <dbReference type="ARBA" id="ARBA00023115"/>
    </source>
</evidence>
<evidence type="ECO:0000313" key="9">
    <source>
        <dbReference type="Proteomes" id="UP000619512"/>
    </source>
</evidence>
<dbReference type="InterPro" id="IPR029063">
    <property type="entry name" value="SAM-dependent_MTases_sf"/>
</dbReference>
<dbReference type="GO" id="GO:0032259">
    <property type="term" value="P:methylation"/>
    <property type="evidence" value="ECO:0007669"/>
    <property type="project" value="UniProtKB-KW"/>
</dbReference>
<dbReference type="CDD" id="cd02440">
    <property type="entry name" value="AdoMet_MTases"/>
    <property type="match status" value="1"/>
</dbReference>
<dbReference type="GO" id="GO:0008168">
    <property type="term" value="F:methyltransferase activity"/>
    <property type="evidence" value="ECO:0007669"/>
    <property type="project" value="UniProtKB-KW"/>
</dbReference>
<dbReference type="InterPro" id="IPR030374">
    <property type="entry name" value="PABS"/>
</dbReference>
<evidence type="ECO:0000313" key="7">
    <source>
        <dbReference type="EMBL" id="QBQ39088.1"/>
    </source>
</evidence>
<dbReference type="SUPFAM" id="SSF53335">
    <property type="entry name" value="S-adenosyl-L-methionine-dependent methyltransferases"/>
    <property type="match status" value="1"/>
</dbReference>
<keyword evidence="7" id="KW-0489">Methyltransferase</keyword>
<protein>
    <submittedName>
        <fullName evidence="7">Methyltransferase domain-containing protein</fullName>
    </submittedName>
</protein>
<reference evidence="6" key="3">
    <citation type="submission" date="2022-12" db="EMBL/GenBank/DDBJ databases">
        <authorList>
            <person name="Sun Q."/>
            <person name="Kim S."/>
        </authorList>
    </citation>
    <scope>NUCLEOTIDE SEQUENCE</scope>
    <source>
        <strain evidence="6">KCTC 12344</strain>
    </source>
</reference>
<proteinExistence type="inferred from homology"/>
<evidence type="ECO:0000313" key="8">
    <source>
        <dbReference type="Proteomes" id="UP000294359"/>
    </source>
</evidence>
<dbReference type="Proteomes" id="UP000619512">
    <property type="component" value="Unassembled WGS sequence"/>
</dbReference>
<evidence type="ECO:0000256" key="4">
    <source>
        <dbReference type="PROSITE-ProRule" id="PRU00354"/>
    </source>
</evidence>
<reference evidence="6" key="1">
    <citation type="journal article" date="2014" name="Int. J. Syst. Evol. Microbiol.">
        <title>Complete genome sequence of Corynebacterium casei LMG S-19264T (=DSM 44701T), isolated from a smear-ripened cheese.</title>
        <authorList>
            <consortium name="US DOE Joint Genome Institute (JGI-PGF)"/>
            <person name="Walter F."/>
            <person name="Albersmeier A."/>
            <person name="Kalinowski J."/>
            <person name="Ruckert C."/>
        </authorList>
    </citation>
    <scope>NUCLEOTIDE SEQUENCE</scope>
    <source>
        <strain evidence="6">KCTC 12344</strain>
    </source>
</reference>
<dbReference type="AlphaFoldDB" id="A0A4V1AUG5"/>
<dbReference type="Proteomes" id="UP000294359">
    <property type="component" value="Chromosome"/>
</dbReference>
<keyword evidence="3 4" id="KW-0620">Polyamine biosynthesis</keyword>
<sequence length="251" mass="28139">MPTASEHRPLIRRHKGRLTLEFAPGEVQSEMDLRDPDRLVLAYARAMMCFVLFKPAPAHIVMVGLGGGSLAKFCHRYLPASRITVLELRADVIALRDSFAVPPDSERFRILHVDAATHMPCLAGSADVLLVDGFDVDGLPEALASVRFFRDCRRALRPDGVMATNLFSYDPRFHTMLRRLRTAFGGHVGQLRGIAGNNRILFAHRHTARVTPAGMLMRRLVAWGSPWPLLGFGWCNRLLAHQVVARLRYPQ</sequence>
<feature type="domain" description="PABS" evidence="5">
    <location>
        <begin position="1"/>
        <end position="224"/>
    </location>
</feature>
<dbReference type="OrthoDB" id="117774at2"/>
<evidence type="ECO:0000256" key="1">
    <source>
        <dbReference type="ARBA" id="ARBA00007867"/>
    </source>
</evidence>
<evidence type="ECO:0000256" key="2">
    <source>
        <dbReference type="ARBA" id="ARBA00022679"/>
    </source>
</evidence>
<dbReference type="Gene3D" id="3.40.50.150">
    <property type="entry name" value="Vaccinia Virus protein VP39"/>
    <property type="match status" value="1"/>
</dbReference>
<dbReference type="PROSITE" id="PS51006">
    <property type="entry name" value="PABS_2"/>
    <property type="match status" value="1"/>
</dbReference>
<dbReference type="RefSeq" id="WP_134387782.1">
    <property type="nucleotide sequence ID" value="NZ_BMWW01000003.1"/>
</dbReference>
<keyword evidence="2 4" id="KW-0808">Transferase</keyword>
<feature type="active site" description="Proton acceptor" evidence="4">
    <location>
        <position position="132"/>
    </location>
</feature>
<name>A0A4V1AUG5_9BURK</name>
<keyword evidence="8" id="KW-1185">Reference proteome</keyword>
<dbReference type="PANTHER" id="PTHR43317">
    <property type="entry name" value="THERMOSPERMINE SYNTHASE ACAULIS5"/>
    <property type="match status" value="1"/>
</dbReference>
<dbReference type="Pfam" id="PF01564">
    <property type="entry name" value="Spermine_synth"/>
    <property type="match status" value="1"/>
</dbReference>
<accession>A0A4V1AUG5</accession>
<dbReference type="GO" id="GO:0006596">
    <property type="term" value="P:polyamine biosynthetic process"/>
    <property type="evidence" value="ECO:0007669"/>
    <property type="project" value="UniProtKB-UniRule"/>
</dbReference>
<organism evidence="6 9">
    <name type="scientific">Pseudoduganella plicata</name>
    <dbReference type="NCBI Taxonomy" id="321984"/>
    <lineage>
        <taxon>Bacteria</taxon>
        <taxon>Pseudomonadati</taxon>
        <taxon>Pseudomonadota</taxon>
        <taxon>Betaproteobacteria</taxon>
        <taxon>Burkholderiales</taxon>
        <taxon>Oxalobacteraceae</taxon>
        <taxon>Telluria group</taxon>
        <taxon>Pseudoduganella</taxon>
    </lineage>
</organism>
<comment type="similarity">
    <text evidence="1">Belongs to the spermidine/spermine synthase family.</text>
</comment>